<dbReference type="AlphaFoldDB" id="A0A3L6DJU5"/>
<accession>A0A3L6DJU5</accession>
<dbReference type="Proteomes" id="UP000251960">
    <property type="component" value="Chromosome 8"/>
</dbReference>
<comment type="caution">
    <text evidence="2">The sequence shown here is derived from an EMBL/GenBank/DDBJ whole genome shotgun (WGS) entry which is preliminary data.</text>
</comment>
<feature type="region of interest" description="Disordered" evidence="1">
    <location>
        <begin position="42"/>
        <end position="85"/>
    </location>
</feature>
<organism evidence="2">
    <name type="scientific">Zea mays</name>
    <name type="common">Maize</name>
    <dbReference type="NCBI Taxonomy" id="4577"/>
    <lineage>
        <taxon>Eukaryota</taxon>
        <taxon>Viridiplantae</taxon>
        <taxon>Streptophyta</taxon>
        <taxon>Embryophyta</taxon>
        <taxon>Tracheophyta</taxon>
        <taxon>Spermatophyta</taxon>
        <taxon>Magnoliopsida</taxon>
        <taxon>Liliopsida</taxon>
        <taxon>Poales</taxon>
        <taxon>Poaceae</taxon>
        <taxon>PACMAD clade</taxon>
        <taxon>Panicoideae</taxon>
        <taxon>Andropogonodae</taxon>
        <taxon>Andropogoneae</taxon>
        <taxon>Tripsacinae</taxon>
        <taxon>Zea</taxon>
    </lineage>
</organism>
<dbReference type="EMBL" id="NCVQ01000009">
    <property type="protein sequence ID" value="PWZ08854.1"/>
    <property type="molecule type" value="Genomic_DNA"/>
</dbReference>
<sequence length="85" mass="8795">MVPMSCTASPSPRLLARRAFLWVRARAAAPLNNSLNAGLLCPKSGSPPQPSFSHGAATSRMGLDTPKKFPLGTGGAKLALEHGKA</sequence>
<name>A0A3L6DJU5_MAIZE</name>
<gene>
    <name evidence="2" type="ORF">Zm00014a_014441</name>
</gene>
<evidence type="ECO:0000256" key="1">
    <source>
        <dbReference type="SAM" id="MobiDB-lite"/>
    </source>
</evidence>
<proteinExistence type="predicted"/>
<evidence type="ECO:0000313" key="2">
    <source>
        <dbReference type="EMBL" id="PWZ08854.1"/>
    </source>
</evidence>
<reference evidence="2" key="1">
    <citation type="journal article" date="2018" name="Nat. Genet.">
        <title>Extensive intraspecific gene order and gene structural variations between Mo17 and other maize genomes.</title>
        <authorList>
            <person name="Sun S."/>
            <person name="Zhou Y."/>
            <person name="Chen J."/>
            <person name="Shi J."/>
            <person name="Zhao H."/>
            <person name="Zhao H."/>
            <person name="Song W."/>
            <person name="Zhang M."/>
            <person name="Cui Y."/>
            <person name="Dong X."/>
            <person name="Liu H."/>
            <person name="Ma X."/>
            <person name="Jiao Y."/>
            <person name="Wang B."/>
            <person name="Wei X."/>
            <person name="Stein J.C."/>
            <person name="Glaubitz J.C."/>
            <person name="Lu F."/>
            <person name="Yu G."/>
            <person name="Liang C."/>
            <person name="Fengler K."/>
            <person name="Li B."/>
            <person name="Rafalski A."/>
            <person name="Schnable P.S."/>
            <person name="Ware D.H."/>
            <person name="Buckler E.S."/>
            <person name="Lai J."/>
        </authorList>
    </citation>
    <scope>NUCLEOTIDE SEQUENCE [LARGE SCALE GENOMIC DNA]</scope>
    <source>
        <tissue evidence="2">Seedling</tissue>
    </source>
</reference>
<protein>
    <submittedName>
        <fullName evidence="2">Uncharacterized protein</fullName>
    </submittedName>
</protein>